<sequence length="304" mass="33862">MLLNNRKNRRQEPSMASGTLNLMMLEFAPEWEDVNANLSRLDALVERIFSLPSCGFPGGEQAAADNGDRGESVPAPGFMPDIIVLPEFFSTGFSMNPCVAEYQDLSPSLGWMLRTAALYDCAVAGSIPVIGPDGRRFNRFFFVTPEGVLGQYDKRHLFFGGEDASYTHGTDRVILEYKGWKILLGTCFDLRFPVWMRNDGNDPYDLYLNVANWPAARRKAAEVLAAARAIENVCYVAFCNRAGHDPLLAYDGGSSVINHRGRVRSVSSRVMDTDVVYAVLDMAEMLRFRASFPILGLVDRHDLL</sequence>
<dbReference type="SUPFAM" id="SSF56317">
    <property type="entry name" value="Carbon-nitrogen hydrolase"/>
    <property type="match status" value="1"/>
</dbReference>
<dbReference type="InterPro" id="IPR052737">
    <property type="entry name" value="Omega-amidase_YafV"/>
</dbReference>
<comment type="caution">
    <text evidence="2">The sequence shown here is derived from an EMBL/GenBank/DDBJ whole genome shotgun (WGS) entry which is preliminary data.</text>
</comment>
<dbReference type="InterPro" id="IPR003010">
    <property type="entry name" value="C-N_Hydrolase"/>
</dbReference>
<proteinExistence type="predicted"/>
<dbReference type="PROSITE" id="PS50263">
    <property type="entry name" value="CN_HYDROLASE"/>
    <property type="match status" value="1"/>
</dbReference>
<reference evidence="2" key="2">
    <citation type="journal article" date="2021" name="PeerJ">
        <title>Extensive microbial diversity within the chicken gut microbiome revealed by metagenomics and culture.</title>
        <authorList>
            <person name="Gilroy R."/>
            <person name="Ravi A."/>
            <person name="Getino M."/>
            <person name="Pursley I."/>
            <person name="Horton D.L."/>
            <person name="Alikhan N.F."/>
            <person name="Baker D."/>
            <person name="Gharbi K."/>
            <person name="Hall N."/>
            <person name="Watson M."/>
            <person name="Adriaenssens E.M."/>
            <person name="Foster-Nyarko E."/>
            <person name="Jarju S."/>
            <person name="Secka A."/>
            <person name="Antonio M."/>
            <person name="Oren A."/>
            <person name="Chaudhuri R.R."/>
            <person name="La Ragione R."/>
            <person name="Hildebrand F."/>
            <person name="Pallen M.J."/>
        </authorList>
    </citation>
    <scope>NUCLEOTIDE SEQUENCE</scope>
    <source>
        <strain evidence="2">D5-748</strain>
    </source>
</reference>
<organism evidence="2 3">
    <name type="scientific">Candidatus Cryptobacteroides merdavium</name>
    <dbReference type="NCBI Taxonomy" id="2840769"/>
    <lineage>
        <taxon>Bacteria</taxon>
        <taxon>Pseudomonadati</taxon>
        <taxon>Bacteroidota</taxon>
        <taxon>Bacteroidia</taxon>
        <taxon>Bacteroidales</taxon>
        <taxon>Candidatus Cryptobacteroides</taxon>
    </lineage>
</organism>
<dbReference type="PANTHER" id="PTHR47799">
    <property type="entry name" value="OMEGA-AMIDASE YAFV"/>
    <property type="match status" value="1"/>
</dbReference>
<dbReference type="AlphaFoldDB" id="A0A9D9EHY8"/>
<evidence type="ECO:0000259" key="1">
    <source>
        <dbReference type="PROSITE" id="PS50263"/>
    </source>
</evidence>
<name>A0A9D9EHY8_9BACT</name>
<dbReference type="EMBL" id="JADIMO010000084">
    <property type="protein sequence ID" value="MBO8445329.1"/>
    <property type="molecule type" value="Genomic_DNA"/>
</dbReference>
<dbReference type="GO" id="GO:0106008">
    <property type="term" value="F:2-oxoglutaramate amidase activity"/>
    <property type="evidence" value="ECO:0007669"/>
    <property type="project" value="TreeGrafter"/>
</dbReference>
<dbReference type="InterPro" id="IPR036526">
    <property type="entry name" value="C-N_Hydrolase_sf"/>
</dbReference>
<accession>A0A9D9EHY8</accession>
<dbReference type="GO" id="GO:0050152">
    <property type="term" value="F:omega-amidase activity"/>
    <property type="evidence" value="ECO:0007669"/>
    <property type="project" value="TreeGrafter"/>
</dbReference>
<dbReference type="Gene3D" id="3.60.110.10">
    <property type="entry name" value="Carbon-nitrogen hydrolase"/>
    <property type="match status" value="1"/>
</dbReference>
<gene>
    <name evidence="2" type="ORF">IAC23_06520</name>
</gene>
<dbReference type="Pfam" id="PF00795">
    <property type="entry name" value="CN_hydrolase"/>
    <property type="match status" value="1"/>
</dbReference>
<evidence type="ECO:0000313" key="3">
    <source>
        <dbReference type="Proteomes" id="UP000823619"/>
    </source>
</evidence>
<dbReference type="PANTHER" id="PTHR47799:SF1">
    <property type="entry name" value="OMEGA-AMIDASE YAFV"/>
    <property type="match status" value="1"/>
</dbReference>
<evidence type="ECO:0000313" key="2">
    <source>
        <dbReference type="EMBL" id="MBO8445329.1"/>
    </source>
</evidence>
<reference evidence="2" key="1">
    <citation type="submission" date="2020-10" db="EMBL/GenBank/DDBJ databases">
        <authorList>
            <person name="Gilroy R."/>
        </authorList>
    </citation>
    <scope>NUCLEOTIDE SEQUENCE</scope>
    <source>
        <strain evidence="2">D5-748</strain>
    </source>
</reference>
<dbReference type="Proteomes" id="UP000823619">
    <property type="component" value="Unassembled WGS sequence"/>
</dbReference>
<feature type="domain" description="CN hydrolase" evidence="1">
    <location>
        <begin position="20"/>
        <end position="282"/>
    </location>
</feature>
<protein>
    <submittedName>
        <fullName evidence="2">Nitrilase family protein</fullName>
    </submittedName>
</protein>